<evidence type="ECO:0000313" key="1">
    <source>
        <dbReference type="EMBL" id="QRW26313.1"/>
    </source>
</evidence>
<reference evidence="1" key="1">
    <citation type="submission" date="2020-05" db="EMBL/GenBank/DDBJ databases">
        <title>Evolutionary and genomic comparisons of hybrid uninucleate and nonhybrid Rhizoctonia fungi.</title>
        <authorList>
            <person name="Li C."/>
            <person name="Chen X."/>
        </authorList>
    </citation>
    <scope>NUCLEOTIDE SEQUENCE</scope>
    <source>
        <strain evidence="1">AG-1 IA</strain>
    </source>
</reference>
<evidence type="ECO:0000313" key="2">
    <source>
        <dbReference type="Proteomes" id="UP000650533"/>
    </source>
</evidence>
<accession>A0A8H8P7S0</accession>
<dbReference type="Proteomes" id="UP000650533">
    <property type="component" value="Chromosome 15"/>
</dbReference>
<gene>
    <name evidence="1" type="ORF">RhiXN_11974</name>
</gene>
<dbReference type="GeneID" id="67034252"/>
<sequence length="67" mass="7270">MDVTLIPPHKFHVTTGFGYYGGCDGSEIIVSKSASCCPNGAFCKTDDYQSQRQCQANDVNLDITFCA</sequence>
<dbReference type="KEGG" id="rsx:RhiXN_11974"/>
<proteinExistence type="predicted"/>
<name>A0A8H8P7S0_9AGAM</name>
<dbReference type="RefSeq" id="XP_043186550.1">
    <property type="nucleotide sequence ID" value="XM_043331789.1"/>
</dbReference>
<dbReference type="AlphaFoldDB" id="A0A8H8P7S0"/>
<organism evidence="1 2">
    <name type="scientific">Rhizoctonia solani</name>
    <dbReference type="NCBI Taxonomy" id="456999"/>
    <lineage>
        <taxon>Eukaryota</taxon>
        <taxon>Fungi</taxon>
        <taxon>Dikarya</taxon>
        <taxon>Basidiomycota</taxon>
        <taxon>Agaricomycotina</taxon>
        <taxon>Agaricomycetes</taxon>
        <taxon>Cantharellales</taxon>
        <taxon>Ceratobasidiaceae</taxon>
        <taxon>Rhizoctonia</taxon>
    </lineage>
</organism>
<dbReference type="EMBL" id="CP059672">
    <property type="protein sequence ID" value="QRW26313.1"/>
    <property type="molecule type" value="Genomic_DNA"/>
</dbReference>
<protein>
    <submittedName>
        <fullName evidence="1">Uncharacterized protein</fullName>
    </submittedName>
</protein>